<dbReference type="RefSeq" id="WP_169434366.1">
    <property type="nucleotide sequence ID" value="NZ_CP051685.1"/>
</dbReference>
<dbReference type="InterPro" id="IPR006135">
    <property type="entry name" value="T3SS_substrate_exporter"/>
</dbReference>
<sequence>MAERDGDPTEQATPHKLREARKKGNVAKSQDFSAAVILATAAMLVHGGVADRLRELAQLQRGVIARASQDSWTVDAVAAWLDKLLVASAGLLAPSLLMIVIAAICVNLAQSGVIFSGEPLKPDFQRINPAAGFKRIWSMRTLYETFKSIVKVVLLALVTWSLLKGMLPGLAGLSGADPRSYLGIAARLAGGLMTKLAALLFVIGLADLLYVRWEYTKRMRMSTREVKDEAKNRDGDPRLRARRRELQREVLQRSAAVQKVQGADVLLTNPTHLAVAISYRHGSGGAPQVVAKGAGEVAQNMKLVAARHRVPIVENRPLARALFREVRQEDYVPEKFYPQVARIMVWVYSLRDAQRRSARK</sequence>
<dbReference type="Gene3D" id="6.10.250.2080">
    <property type="match status" value="1"/>
</dbReference>
<dbReference type="EMBL" id="CP051685">
    <property type="protein sequence ID" value="QJD99471.1"/>
    <property type="molecule type" value="Genomic_DNA"/>
</dbReference>
<feature type="transmembrane region" description="Helical" evidence="3">
    <location>
        <begin position="32"/>
        <end position="49"/>
    </location>
</feature>
<dbReference type="InterPro" id="IPR029025">
    <property type="entry name" value="T3SS_substrate_exporter_C"/>
</dbReference>
<accession>A0A7Z2ZSZ3</accession>
<comment type="similarity">
    <text evidence="1">Belongs to the type III secretion exporter family.</text>
</comment>
<feature type="region of interest" description="Disordered" evidence="2">
    <location>
        <begin position="1"/>
        <end position="23"/>
    </location>
</feature>
<keyword evidence="3" id="KW-0812">Transmembrane</keyword>
<evidence type="ECO:0000256" key="3">
    <source>
        <dbReference type="SAM" id="Phobius"/>
    </source>
</evidence>
<reference evidence="4 5" key="1">
    <citation type="submission" date="2020-04" db="EMBL/GenBank/DDBJ databases">
        <title>Genome sequencing of novel species.</title>
        <authorList>
            <person name="Heo J."/>
            <person name="Kim S.-J."/>
            <person name="Kim J.-S."/>
            <person name="Hong S.-B."/>
            <person name="Kwon S.-W."/>
        </authorList>
    </citation>
    <scope>NUCLEOTIDE SEQUENCE [LARGE SCALE GENOMIC DNA]</scope>
    <source>
        <strain evidence="4 5">GN2-R2</strain>
    </source>
</reference>
<dbReference type="AlphaFoldDB" id="A0A7Z2ZSZ3"/>
<evidence type="ECO:0000256" key="1">
    <source>
        <dbReference type="ARBA" id="ARBA00010690"/>
    </source>
</evidence>
<keyword evidence="3" id="KW-1133">Transmembrane helix</keyword>
<dbReference type="SUPFAM" id="SSF160544">
    <property type="entry name" value="EscU C-terminal domain-like"/>
    <property type="match status" value="1"/>
</dbReference>
<dbReference type="Proteomes" id="UP000502415">
    <property type="component" value="Chromosome"/>
</dbReference>
<gene>
    <name evidence="4" type="ORF">HH212_05085</name>
</gene>
<evidence type="ECO:0000256" key="2">
    <source>
        <dbReference type="SAM" id="MobiDB-lite"/>
    </source>
</evidence>
<evidence type="ECO:0000313" key="5">
    <source>
        <dbReference type="Proteomes" id="UP000502415"/>
    </source>
</evidence>
<dbReference type="PANTHER" id="PTHR30531">
    <property type="entry name" value="FLAGELLAR BIOSYNTHETIC PROTEIN FLHB"/>
    <property type="match status" value="1"/>
</dbReference>
<dbReference type="GO" id="GO:0009306">
    <property type="term" value="P:protein secretion"/>
    <property type="evidence" value="ECO:0007669"/>
    <property type="project" value="InterPro"/>
</dbReference>
<evidence type="ECO:0000313" key="4">
    <source>
        <dbReference type="EMBL" id="QJD99471.1"/>
    </source>
</evidence>
<keyword evidence="5" id="KW-1185">Reference proteome</keyword>
<feature type="transmembrane region" description="Helical" evidence="3">
    <location>
        <begin position="149"/>
        <end position="171"/>
    </location>
</feature>
<protein>
    <submittedName>
        <fullName evidence="4">EscU/YscU/HrcU family type III secretion system export apparatus switch protein</fullName>
    </submittedName>
</protein>
<dbReference type="Pfam" id="PF01312">
    <property type="entry name" value="Bac_export_2"/>
    <property type="match status" value="1"/>
</dbReference>
<feature type="transmembrane region" description="Helical" evidence="3">
    <location>
        <begin position="191"/>
        <end position="211"/>
    </location>
</feature>
<name>A0A7Z2ZSZ3_9BURK</name>
<proteinExistence type="inferred from homology"/>
<feature type="transmembrane region" description="Helical" evidence="3">
    <location>
        <begin position="84"/>
        <end position="109"/>
    </location>
</feature>
<dbReference type="Gene3D" id="3.40.1690.10">
    <property type="entry name" value="secretion proteins EscU"/>
    <property type="match status" value="1"/>
</dbReference>
<dbReference type="PRINTS" id="PR00950">
    <property type="entry name" value="TYPE3IMSPROT"/>
</dbReference>
<dbReference type="KEGG" id="mfy:HH212_05085"/>
<organism evidence="4 5">
    <name type="scientific">Massilia forsythiae</name>
    <dbReference type="NCBI Taxonomy" id="2728020"/>
    <lineage>
        <taxon>Bacteria</taxon>
        <taxon>Pseudomonadati</taxon>
        <taxon>Pseudomonadota</taxon>
        <taxon>Betaproteobacteria</taxon>
        <taxon>Burkholderiales</taxon>
        <taxon>Oxalobacteraceae</taxon>
        <taxon>Telluria group</taxon>
        <taxon>Massilia</taxon>
    </lineage>
</organism>
<dbReference type="GO" id="GO:0005886">
    <property type="term" value="C:plasma membrane"/>
    <property type="evidence" value="ECO:0007669"/>
    <property type="project" value="TreeGrafter"/>
</dbReference>
<dbReference type="PANTHER" id="PTHR30531:SF12">
    <property type="entry name" value="FLAGELLAR BIOSYNTHETIC PROTEIN FLHB"/>
    <property type="match status" value="1"/>
</dbReference>
<keyword evidence="3" id="KW-0472">Membrane</keyword>